<organism evidence="1 2">
    <name type="scientific">Protopolystoma xenopodis</name>
    <dbReference type="NCBI Taxonomy" id="117903"/>
    <lineage>
        <taxon>Eukaryota</taxon>
        <taxon>Metazoa</taxon>
        <taxon>Spiralia</taxon>
        <taxon>Lophotrochozoa</taxon>
        <taxon>Platyhelminthes</taxon>
        <taxon>Monogenea</taxon>
        <taxon>Polyopisthocotylea</taxon>
        <taxon>Polystomatidea</taxon>
        <taxon>Polystomatidae</taxon>
        <taxon>Protopolystoma</taxon>
    </lineage>
</organism>
<dbReference type="EMBL" id="CAAALY010003969">
    <property type="protein sequence ID" value="VEL08440.1"/>
    <property type="molecule type" value="Genomic_DNA"/>
</dbReference>
<evidence type="ECO:0000313" key="2">
    <source>
        <dbReference type="Proteomes" id="UP000784294"/>
    </source>
</evidence>
<protein>
    <submittedName>
        <fullName evidence="1">Uncharacterized protein</fullName>
    </submittedName>
</protein>
<proteinExistence type="predicted"/>
<reference evidence="1" key="1">
    <citation type="submission" date="2018-11" db="EMBL/GenBank/DDBJ databases">
        <authorList>
            <consortium name="Pathogen Informatics"/>
        </authorList>
    </citation>
    <scope>NUCLEOTIDE SEQUENCE</scope>
</reference>
<sequence length="140" mass="15594">MSYTSRRGRDYHASTYILAHSLSGMPAFMCASCPYYLCHVFWHWVWLNSFSLHTSSGSICALRLSFPGLFKSFGTSSVSRMGNAASGLLHCRTDLTTLLSPDGWSPGWPAETRLSILLSSSSPEPQHFTHCPIQIRLHLV</sequence>
<dbReference type="AlphaFoldDB" id="A0A3S5AYV9"/>
<gene>
    <name evidence="1" type="ORF">PXEA_LOCUS1880</name>
</gene>
<name>A0A3S5AYV9_9PLAT</name>
<comment type="caution">
    <text evidence="1">The sequence shown here is derived from an EMBL/GenBank/DDBJ whole genome shotgun (WGS) entry which is preliminary data.</text>
</comment>
<accession>A0A3S5AYV9</accession>
<keyword evidence="2" id="KW-1185">Reference proteome</keyword>
<dbReference type="Proteomes" id="UP000784294">
    <property type="component" value="Unassembled WGS sequence"/>
</dbReference>
<evidence type="ECO:0000313" key="1">
    <source>
        <dbReference type="EMBL" id="VEL08440.1"/>
    </source>
</evidence>